<proteinExistence type="predicted"/>
<dbReference type="STRING" id="1194090.SAMN05443144_109177"/>
<dbReference type="InterPro" id="IPR011600">
    <property type="entry name" value="Pept_C14_caspase"/>
</dbReference>
<evidence type="ECO:0000313" key="2">
    <source>
        <dbReference type="EMBL" id="SHF52279.1"/>
    </source>
</evidence>
<organism evidence="2 3">
    <name type="scientific">Fodinibius roseus</name>
    <dbReference type="NCBI Taxonomy" id="1194090"/>
    <lineage>
        <taxon>Bacteria</taxon>
        <taxon>Pseudomonadati</taxon>
        <taxon>Balneolota</taxon>
        <taxon>Balneolia</taxon>
        <taxon>Balneolales</taxon>
        <taxon>Balneolaceae</taxon>
        <taxon>Fodinibius</taxon>
    </lineage>
</organism>
<evidence type="ECO:0000313" key="3">
    <source>
        <dbReference type="Proteomes" id="UP000184041"/>
    </source>
</evidence>
<name>A0A1M5CC36_9BACT</name>
<reference evidence="2 3" key="1">
    <citation type="submission" date="2016-11" db="EMBL/GenBank/DDBJ databases">
        <authorList>
            <person name="Jaros S."/>
            <person name="Januszkiewicz K."/>
            <person name="Wedrychowicz H."/>
        </authorList>
    </citation>
    <scope>NUCLEOTIDE SEQUENCE [LARGE SCALE GENOMIC DNA]</scope>
    <source>
        <strain evidence="2 3">DSM 21986</strain>
    </source>
</reference>
<dbReference type="InterPro" id="IPR029030">
    <property type="entry name" value="Caspase-like_dom_sf"/>
</dbReference>
<gene>
    <name evidence="2" type="ORF">SAMN05443144_109177</name>
</gene>
<accession>A0A1M5CC36</accession>
<dbReference type="Gene3D" id="3.40.50.1460">
    <property type="match status" value="1"/>
</dbReference>
<dbReference type="Pfam" id="PF00656">
    <property type="entry name" value="Peptidase_C14"/>
    <property type="match status" value="1"/>
</dbReference>
<keyword evidence="3" id="KW-1185">Reference proteome</keyword>
<dbReference type="AlphaFoldDB" id="A0A1M5CC36"/>
<dbReference type="PROSITE" id="PS51257">
    <property type="entry name" value="PROKAR_LIPOPROTEIN"/>
    <property type="match status" value="1"/>
</dbReference>
<dbReference type="GO" id="GO:0006508">
    <property type="term" value="P:proteolysis"/>
    <property type="evidence" value="ECO:0007669"/>
    <property type="project" value="InterPro"/>
</dbReference>
<feature type="domain" description="Peptidase C14 caspase" evidence="1">
    <location>
        <begin position="344"/>
        <end position="555"/>
    </location>
</feature>
<dbReference type="GO" id="GO:0004197">
    <property type="term" value="F:cysteine-type endopeptidase activity"/>
    <property type="evidence" value="ECO:0007669"/>
    <property type="project" value="InterPro"/>
</dbReference>
<evidence type="ECO:0000259" key="1">
    <source>
        <dbReference type="Pfam" id="PF00656"/>
    </source>
</evidence>
<dbReference type="OrthoDB" id="1522707at2"/>
<dbReference type="EMBL" id="FQUS01000009">
    <property type="protein sequence ID" value="SHF52279.1"/>
    <property type="molecule type" value="Genomic_DNA"/>
</dbReference>
<protein>
    <submittedName>
        <fullName evidence="2">Caspase domain-containing protein</fullName>
    </submittedName>
</protein>
<dbReference type="SUPFAM" id="SSF52129">
    <property type="entry name" value="Caspase-like"/>
    <property type="match status" value="1"/>
</dbReference>
<dbReference type="Proteomes" id="UP000184041">
    <property type="component" value="Unassembled WGS sequence"/>
</dbReference>
<sequence length="580" mass="65626">MKKSTDILFYFVMLLLLASCTSGRWVVKDEDAVDRSDYEILEQKKFLEVSDTLSPENPVLTLDVKSHTTYQFQQKMLVQRNIQDYRLRPGFVALGLAGAAASFYAANSSRFNSGSAQSLTLNTVGVLLAASGFANLKPVGDPRPVGEERYLENTGTVIETDTVNIQEDEPTPISASVTYKGRIVFEEDLKEILGGHLQIPLAQGFNDLQLTNRDPGSFEVEVTFADSTYHYSYPVSSILEPYAQVTTELTELRSEPSIHPENVLADLTRGSQIRVDTTVDEQWYRVWYGISENYIRRDDAQLIWRSTNFAGNEEVVAVPRVPFGNIDVESNIPVLRETKPNAQALIITNENYDEPLSRRENTHRDGQLMEEYLQKSLGYESSNVHHLTDVQQPDQIYRQIDIISDAVNDSTELFVYIGGYGEIDNGQELYLKSVTPAAGTSARDVPLRAVFSRIASLPDGQTWIVSDIDFSRTLPENFTESEQETLLRSHTSILTEDPGTVWVTGSQLEEPSRLYRSSKGEDKKHHIFPYFFARALQQNRTSVSRIYDLLRQNISYTSRRLHERPQQPMILGDRSVSFTE</sequence>